<feature type="transmembrane region" description="Helical" evidence="1">
    <location>
        <begin position="241"/>
        <end position="264"/>
    </location>
</feature>
<evidence type="ECO:0000313" key="2">
    <source>
        <dbReference type="EMBL" id="MBF8185689.1"/>
    </source>
</evidence>
<feature type="transmembrane region" description="Helical" evidence="1">
    <location>
        <begin position="167"/>
        <end position="189"/>
    </location>
</feature>
<keyword evidence="1" id="KW-0472">Membrane</keyword>
<proteinExistence type="predicted"/>
<organism evidence="2 3">
    <name type="scientific">Nonomuraea cypriaca</name>
    <dbReference type="NCBI Taxonomy" id="1187855"/>
    <lineage>
        <taxon>Bacteria</taxon>
        <taxon>Bacillati</taxon>
        <taxon>Actinomycetota</taxon>
        <taxon>Actinomycetes</taxon>
        <taxon>Streptosporangiales</taxon>
        <taxon>Streptosporangiaceae</taxon>
        <taxon>Nonomuraea</taxon>
    </lineage>
</organism>
<feature type="transmembrane region" description="Helical" evidence="1">
    <location>
        <begin position="119"/>
        <end position="147"/>
    </location>
</feature>
<dbReference type="AlphaFoldDB" id="A0A931EVI5"/>
<feature type="transmembrane region" description="Helical" evidence="1">
    <location>
        <begin position="37"/>
        <end position="57"/>
    </location>
</feature>
<feature type="transmembrane region" description="Helical" evidence="1">
    <location>
        <begin position="196"/>
        <end position="221"/>
    </location>
</feature>
<evidence type="ECO:0008006" key="4">
    <source>
        <dbReference type="Google" id="ProtNLM"/>
    </source>
</evidence>
<dbReference type="RefSeq" id="WP_195894673.1">
    <property type="nucleotide sequence ID" value="NZ_JADOGI010000017.1"/>
</dbReference>
<evidence type="ECO:0000256" key="1">
    <source>
        <dbReference type="SAM" id="Phobius"/>
    </source>
</evidence>
<protein>
    <recommendedName>
        <fullName evidence="4">ABC-2 type transport system permease protein</fullName>
    </recommendedName>
</protein>
<dbReference type="Proteomes" id="UP000605361">
    <property type="component" value="Unassembled WGS sequence"/>
</dbReference>
<name>A0A931EVI5_9ACTN</name>
<keyword evidence="1" id="KW-0812">Transmembrane</keyword>
<keyword evidence="3" id="KW-1185">Reference proteome</keyword>
<evidence type="ECO:0000313" key="3">
    <source>
        <dbReference type="Proteomes" id="UP000605361"/>
    </source>
</evidence>
<comment type="caution">
    <text evidence="2">The sequence shown here is derived from an EMBL/GenBank/DDBJ whole genome shotgun (WGS) entry which is preliminary data.</text>
</comment>
<feature type="transmembrane region" description="Helical" evidence="1">
    <location>
        <begin position="77"/>
        <end position="98"/>
    </location>
</feature>
<sequence length="271" mass="26991">MTTRTAPDDNQAGRSEKSPSAIAAEAIKLWSLPTQRALIVVAVGLAAVTAALFYLTLPVTQGRTLAQLAPGEIFGAGIFGVDAAAFAVIVVAAIHVGSEYSTGAIYTTLTLTPSRWRILAGKLVTVGLTALAVGILAAVVCVLAAVIAGATAGMDAGLLLTGASLRLAAGSVAMPVLYAVLAAAGAFVFRSTALGIVTPLTVLMVGGISGFFGDTVSSVVTPLMPVSAIHSLAGSATGHEGIGLLGAFMSLIAWIGIAAGAAAWRLHGKDA</sequence>
<gene>
    <name evidence="2" type="ORF">ITP53_08040</name>
</gene>
<dbReference type="EMBL" id="JADOGI010000017">
    <property type="protein sequence ID" value="MBF8185689.1"/>
    <property type="molecule type" value="Genomic_DNA"/>
</dbReference>
<accession>A0A931EVI5</accession>
<keyword evidence="1" id="KW-1133">Transmembrane helix</keyword>
<reference evidence="2" key="1">
    <citation type="submission" date="2020-11" db="EMBL/GenBank/DDBJ databases">
        <title>Whole-genome analyses of Nonomuraea sp. K274.</title>
        <authorList>
            <person name="Veyisoglu A."/>
        </authorList>
    </citation>
    <scope>NUCLEOTIDE SEQUENCE</scope>
    <source>
        <strain evidence="2">K274</strain>
    </source>
</reference>